<accession>A0A437A783</accession>
<dbReference type="VEuPathDB" id="FungiDB:DFL_005226"/>
<dbReference type="Proteomes" id="UP000283090">
    <property type="component" value="Unassembled WGS sequence"/>
</dbReference>
<comment type="caution">
    <text evidence="1">The sequence shown here is derived from an EMBL/GenBank/DDBJ whole genome shotgun (WGS) entry which is preliminary data.</text>
</comment>
<name>A0A437A783_ARTFL</name>
<organism evidence="1 2">
    <name type="scientific">Arthrobotrys flagrans</name>
    <name type="common">Nematode-trapping fungus</name>
    <name type="synonym">Trichothecium flagrans</name>
    <dbReference type="NCBI Taxonomy" id="97331"/>
    <lineage>
        <taxon>Eukaryota</taxon>
        <taxon>Fungi</taxon>
        <taxon>Dikarya</taxon>
        <taxon>Ascomycota</taxon>
        <taxon>Pezizomycotina</taxon>
        <taxon>Orbiliomycetes</taxon>
        <taxon>Orbiliales</taxon>
        <taxon>Orbiliaceae</taxon>
        <taxon>Arthrobotrys</taxon>
    </lineage>
</organism>
<keyword evidence="2" id="KW-1185">Reference proteome</keyword>
<evidence type="ECO:0000313" key="2">
    <source>
        <dbReference type="Proteomes" id="UP000283090"/>
    </source>
</evidence>
<dbReference type="GeneID" id="93587537"/>
<protein>
    <submittedName>
        <fullName evidence="1">Uncharacterized protein</fullName>
    </submittedName>
</protein>
<proteinExistence type="predicted"/>
<gene>
    <name evidence="1" type="ORF">DFL_005226</name>
</gene>
<dbReference type="RefSeq" id="XP_067492520.1">
    <property type="nucleotide sequence ID" value="XM_067634453.1"/>
</dbReference>
<dbReference type="AlphaFoldDB" id="A0A437A783"/>
<dbReference type="EMBL" id="SAEB01000006">
    <property type="protein sequence ID" value="RVD86976.1"/>
    <property type="molecule type" value="Genomic_DNA"/>
</dbReference>
<sequence length="301" mass="31647">MNAVNKAGETASRLEECKSFVSSRTITSYVYTSTSTTASFTITSISTLPAQLLGKRQASLPAGIPTWASNCKSNAGTEAVIRFSSACSCAYRSAGLEPYSMKSKTETVTLTTESFSTTTTTTTTTTGCPTTPLPASIRLKVATVLQKSNAGASPTEVAGSPLKGSYVSVDSTSGLNFGLIKEPCAAAVFFSNVKPIGPGPKQIGPLYLDRTAKAIPVNFGVSVSDQRFLSAGITGQLAAGSLASKWESRYGRIRTFNSEGPKAIFDLLYYTSGDKQGKIVGSQSGYDHVPVKIVLQWEPAP</sequence>
<evidence type="ECO:0000313" key="1">
    <source>
        <dbReference type="EMBL" id="RVD86976.1"/>
    </source>
</evidence>
<reference evidence="1 2" key="1">
    <citation type="submission" date="2019-01" db="EMBL/GenBank/DDBJ databases">
        <title>Intercellular communication is required for trap formation in the nematode-trapping fungus Duddingtonia flagrans.</title>
        <authorList>
            <person name="Youssar L."/>
            <person name="Wernet V."/>
            <person name="Hensel N."/>
            <person name="Hildebrandt H.-G."/>
            <person name="Fischer R."/>
        </authorList>
    </citation>
    <scope>NUCLEOTIDE SEQUENCE [LARGE SCALE GENOMIC DNA]</scope>
    <source>
        <strain evidence="1 2">CBS H-5679</strain>
    </source>
</reference>